<evidence type="ECO:0000256" key="8">
    <source>
        <dbReference type="ARBA" id="ARBA00022692"/>
    </source>
</evidence>
<dbReference type="PANTHER" id="PTHR21248:SF22">
    <property type="entry name" value="PHOSPHOLIPASE D"/>
    <property type="match status" value="1"/>
</dbReference>
<evidence type="ECO:0000256" key="12">
    <source>
        <dbReference type="ARBA" id="ARBA00023136"/>
    </source>
</evidence>
<feature type="transmembrane region" description="Helical" evidence="16">
    <location>
        <begin position="37"/>
        <end position="58"/>
    </location>
</feature>
<gene>
    <name evidence="18" type="primary">cls</name>
    <name evidence="18" type="ORF">CEW88_11465</name>
</gene>
<dbReference type="Pfam" id="PF13396">
    <property type="entry name" value="PLDc_N"/>
    <property type="match status" value="1"/>
</dbReference>
<dbReference type="InterPro" id="IPR022924">
    <property type="entry name" value="Cardiolipin_synthase"/>
</dbReference>
<evidence type="ECO:0000259" key="17">
    <source>
        <dbReference type="PROSITE" id="PS50035"/>
    </source>
</evidence>
<evidence type="ECO:0000256" key="10">
    <source>
        <dbReference type="ARBA" id="ARBA00022989"/>
    </source>
</evidence>
<evidence type="ECO:0000256" key="16">
    <source>
        <dbReference type="SAM" id="Phobius"/>
    </source>
</evidence>
<evidence type="ECO:0000313" key="19">
    <source>
        <dbReference type="Proteomes" id="UP000244915"/>
    </source>
</evidence>
<dbReference type="AlphaFoldDB" id="A0A2U8HEN5"/>
<dbReference type="EMBL" id="CP022189">
    <property type="protein sequence ID" value="AWI84248.1"/>
    <property type="molecule type" value="Genomic_DNA"/>
</dbReference>
<evidence type="ECO:0000256" key="4">
    <source>
        <dbReference type="ARBA" id="ARBA00022475"/>
    </source>
</evidence>
<dbReference type="InterPro" id="IPR001736">
    <property type="entry name" value="PLipase_D/transphosphatidylase"/>
</dbReference>
<evidence type="ECO:0000256" key="1">
    <source>
        <dbReference type="ARBA" id="ARBA00003145"/>
    </source>
</evidence>
<reference evidence="18 19" key="1">
    <citation type="submission" date="2017-06" db="EMBL/GenBank/DDBJ databases">
        <title>Yangia sp. YSBP01 complete genome sequence.</title>
        <authorList>
            <person name="Woo J.-H."/>
            <person name="Kim H.-S."/>
        </authorList>
    </citation>
    <scope>NUCLEOTIDE SEQUENCE [LARGE SCALE GENOMIC DNA]</scope>
    <source>
        <strain evidence="18 19">YSBP01</strain>
    </source>
</reference>
<keyword evidence="10 16" id="KW-1133">Transmembrane helix</keyword>
<evidence type="ECO:0000256" key="6">
    <source>
        <dbReference type="ARBA" id="ARBA00022525"/>
    </source>
</evidence>
<dbReference type="PANTHER" id="PTHR21248">
    <property type="entry name" value="CARDIOLIPIN SYNTHASE"/>
    <property type="match status" value="1"/>
</dbReference>
<keyword evidence="6" id="KW-0964">Secreted</keyword>
<dbReference type="Proteomes" id="UP000244915">
    <property type="component" value="Chromosome 1"/>
</dbReference>
<accession>A0A2U8HEN5</accession>
<dbReference type="SUPFAM" id="SSF56024">
    <property type="entry name" value="Phospholipase D/nuclease"/>
    <property type="match status" value="2"/>
</dbReference>
<evidence type="ECO:0000256" key="3">
    <source>
        <dbReference type="ARBA" id="ARBA00004651"/>
    </source>
</evidence>
<keyword evidence="9" id="KW-0677">Repeat</keyword>
<dbReference type="Gene3D" id="3.30.870.10">
    <property type="entry name" value="Endonuclease Chain A"/>
    <property type="match status" value="2"/>
</dbReference>
<evidence type="ECO:0000256" key="13">
    <source>
        <dbReference type="ARBA" id="ARBA00023209"/>
    </source>
</evidence>
<dbReference type="SMART" id="SM00155">
    <property type="entry name" value="PLDc"/>
    <property type="match status" value="2"/>
</dbReference>
<proteinExistence type="predicted"/>
<dbReference type="PROSITE" id="PS50035">
    <property type="entry name" value="PLD"/>
    <property type="match status" value="2"/>
</dbReference>
<dbReference type="KEGG" id="ypac:CEW88_11465"/>
<name>A0A2U8HEN5_9RHOB</name>
<dbReference type="InterPro" id="IPR027379">
    <property type="entry name" value="CLS_N"/>
</dbReference>
<dbReference type="GO" id="GO:0032049">
    <property type="term" value="P:cardiolipin biosynthetic process"/>
    <property type="evidence" value="ECO:0007669"/>
    <property type="project" value="UniProtKB-UniRule"/>
</dbReference>
<evidence type="ECO:0000256" key="5">
    <source>
        <dbReference type="ARBA" id="ARBA00022516"/>
    </source>
</evidence>
<feature type="domain" description="PLD phosphodiesterase" evidence="17">
    <location>
        <begin position="386"/>
        <end position="413"/>
    </location>
</feature>
<keyword evidence="7" id="KW-0808">Transferase</keyword>
<evidence type="ECO:0000256" key="11">
    <source>
        <dbReference type="ARBA" id="ARBA00023098"/>
    </source>
</evidence>
<keyword evidence="5" id="KW-0444">Lipid biosynthesis</keyword>
<feature type="transmembrane region" description="Helical" evidence="16">
    <location>
        <begin position="6"/>
        <end position="25"/>
    </location>
</feature>
<evidence type="ECO:0000313" key="18">
    <source>
        <dbReference type="EMBL" id="AWI84248.1"/>
    </source>
</evidence>
<keyword evidence="11" id="KW-0443">Lipid metabolism</keyword>
<organism evidence="18 19">
    <name type="scientific">Alloyangia pacifica</name>
    <dbReference type="NCBI Taxonomy" id="311180"/>
    <lineage>
        <taxon>Bacteria</taxon>
        <taxon>Pseudomonadati</taxon>
        <taxon>Pseudomonadota</taxon>
        <taxon>Alphaproteobacteria</taxon>
        <taxon>Rhodobacterales</taxon>
        <taxon>Roseobacteraceae</taxon>
        <taxon>Alloyangia</taxon>
    </lineage>
</organism>
<evidence type="ECO:0000256" key="15">
    <source>
        <dbReference type="NCBIfam" id="TIGR04265"/>
    </source>
</evidence>
<sequence>MGPNTTIFAVFLAVALPLLVAFAVWRAVTTARTPQGAVAWTVFLVAAPWFALPAYLFFGQHKLKGYRITRRSSRLVRREMDAFCADYPPAEADGARYRAFERLAAMPAVGGNSADLLVDGKATFEAVFEAMDRAEHYLLVQFYTIAEDGLGNEMAERMIAASARGVSVRLIFDGVGSYGLPAHYLNALRDAGVQVVDPANAPGPTKRFQINFRNHRKTVIIDGQEGFIGGHNVKDDYLGKNPTFGPWRDTHLHLRGPMVAQLQLVFAEDWHWATGESIGGGLNWRPDSAEENLSGLVLPSGPADDMDTGALFFISALAEARERVWIATPYFVPDQDVLSALVGAALRGCDVKVLVPDAIDHYLPWLAAHAFFDEVRAAGVEVLRYEGGFVHQKVVLVDDDFAAVGSANLDNRSFRLNFETMALIFDRGFASRVAKMLEADFTSAYKMDKPLHEHPRWVRAAAPFARLLAPIL</sequence>
<protein>
    <recommendedName>
        <fullName evidence="15">Cardiolipin synthase</fullName>
        <ecNumber evidence="15">2.7.8.-</ecNumber>
    </recommendedName>
</protein>
<dbReference type="EC" id="2.7.8.-" evidence="15"/>
<dbReference type="Pfam" id="PF13091">
    <property type="entry name" value="PLDc_2"/>
    <property type="match status" value="2"/>
</dbReference>
<keyword evidence="8 16" id="KW-0812">Transmembrane</keyword>
<comment type="function">
    <text evidence="1">Could be a virulence factor.</text>
</comment>
<keyword evidence="4" id="KW-1003">Cell membrane</keyword>
<evidence type="ECO:0000256" key="2">
    <source>
        <dbReference type="ARBA" id="ARBA00004613"/>
    </source>
</evidence>
<dbReference type="GO" id="GO:0005576">
    <property type="term" value="C:extracellular region"/>
    <property type="evidence" value="ECO:0007669"/>
    <property type="project" value="UniProtKB-SubCell"/>
</dbReference>
<feature type="domain" description="PLD phosphodiesterase" evidence="17">
    <location>
        <begin position="210"/>
        <end position="237"/>
    </location>
</feature>
<dbReference type="OrthoDB" id="9762009at2"/>
<dbReference type="RefSeq" id="WP_108966918.1">
    <property type="nucleotide sequence ID" value="NZ_CP022189.1"/>
</dbReference>
<comment type="subcellular location">
    <subcellularLocation>
        <location evidence="3">Cell membrane</location>
        <topology evidence="3">Multi-pass membrane protein</topology>
    </subcellularLocation>
    <subcellularLocation>
        <location evidence="2">Secreted</location>
    </subcellularLocation>
</comment>
<dbReference type="InterPro" id="IPR025202">
    <property type="entry name" value="PLD-like_dom"/>
</dbReference>
<keyword evidence="14" id="KW-1208">Phospholipid metabolism</keyword>
<dbReference type="GO" id="GO:0008808">
    <property type="term" value="F:cardiolipin synthase activity"/>
    <property type="evidence" value="ECO:0007669"/>
    <property type="project" value="UniProtKB-UniRule"/>
</dbReference>
<evidence type="ECO:0000256" key="14">
    <source>
        <dbReference type="ARBA" id="ARBA00023264"/>
    </source>
</evidence>
<keyword evidence="12 16" id="KW-0472">Membrane</keyword>
<keyword evidence="13" id="KW-0594">Phospholipid biosynthesis</keyword>
<evidence type="ECO:0000256" key="7">
    <source>
        <dbReference type="ARBA" id="ARBA00022679"/>
    </source>
</evidence>
<evidence type="ECO:0000256" key="9">
    <source>
        <dbReference type="ARBA" id="ARBA00022737"/>
    </source>
</evidence>
<dbReference type="GO" id="GO:0005886">
    <property type="term" value="C:plasma membrane"/>
    <property type="evidence" value="ECO:0007669"/>
    <property type="project" value="UniProtKB-SubCell"/>
</dbReference>
<dbReference type="NCBIfam" id="TIGR04265">
    <property type="entry name" value="bac_cardiolipin"/>
    <property type="match status" value="1"/>
</dbReference>